<dbReference type="InterPro" id="IPR006439">
    <property type="entry name" value="HAD-SF_hydro_IA"/>
</dbReference>
<proteinExistence type="predicted"/>
<dbReference type="GO" id="GO:0050308">
    <property type="term" value="F:sugar-phosphatase activity"/>
    <property type="evidence" value="ECO:0007669"/>
    <property type="project" value="TreeGrafter"/>
</dbReference>
<evidence type="ECO:0000313" key="2">
    <source>
        <dbReference type="Proteomes" id="UP000178176"/>
    </source>
</evidence>
<dbReference type="Pfam" id="PF00702">
    <property type="entry name" value="Hydrolase"/>
    <property type="match status" value="1"/>
</dbReference>
<dbReference type="InterPro" id="IPR051806">
    <property type="entry name" value="HAD-like_SPP"/>
</dbReference>
<organism evidence="1 2">
    <name type="scientific">Candidatus Amesbacteria bacterium RIFCSPHIGHO2_01_FULL_48_32b</name>
    <dbReference type="NCBI Taxonomy" id="1797253"/>
    <lineage>
        <taxon>Bacteria</taxon>
        <taxon>Candidatus Amesiibacteriota</taxon>
    </lineage>
</organism>
<dbReference type="SFLD" id="SFLDG01135">
    <property type="entry name" value="C1.5.6:_HAD__Beta-PGM__Phospha"/>
    <property type="match status" value="1"/>
</dbReference>
<protein>
    <recommendedName>
        <fullName evidence="3">HAD family hydrolase</fullName>
    </recommendedName>
</protein>
<evidence type="ECO:0008006" key="3">
    <source>
        <dbReference type="Google" id="ProtNLM"/>
    </source>
</evidence>
<dbReference type="Gene3D" id="1.10.150.240">
    <property type="entry name" value="Putative phosphatase, domain 2"/>
    <property type="match status" value="1"/>
</dbReference>
<dbReference type="InterPro" id="IPR036412">
    <property type="entry name" value="HAD-like_sf"/>
</dbReference>
<comment type="caution">
    <text evidence="1">The sequence shown here is derived from an EMBL/GenBank/DDBJ whole genome shotgun (WGS) entry which is preliminary data.</text>
</comment>
<dbReference type="NCBIfam" id="TIGR01509">
    <property type="entry name" value="HAD-SF-IA-v3"/>
    <property type="match status" value="1"/>
</dbReference>
<gene>
    <name evidence="1" type="ORF">A2876_04805</name>
</gene>
<dbReference type="InterPro" id="IPR023214">
    <property type="entry name" value="HAD_sf"/>
</dbReference>
<dbReference type="AlphaFoldDB" id="A0A1F4YIW7"/>
<dbReference type="Proteomes" id="UP000178176">
    <property type="component" value="Unassembled WGS sequence"/>
</dbReference>
<dbReference type="Gene3D" id="3.40.50.1000">
    <property type="entry name" value="HAD superfamily/HAD-like"/>
    <property type="match status" value="1"/>
</dbReference>
<dbReference type="CDD" id="cd07505">
    <property type="entry name" value="HAD_BPGM-like"/>
    <property type="match status" value="1"/>
</dbReference>
<dbReference type="SFLD" id="SFLDS00003">
    <property type="entry name" value="Haloacid_Dehalogenase"/>
    <property type="match status" value="1"/>
</dbReference>
<dbReference type="EMBL" id="MEXH01000001">
    <property type="protein sequence ID" value="OGC93193.1"/>
    <property type="molecule type" value="Genomic_DNA"/>
</dbReference>
<reference evidence="1 2" key="1">
    <citation type="journal article" date="2016" name="Nat. Commun.">
        <title>Thousands of microbial genomes shed light on interconnected biogeochemical processes in an aquifer system.</title>
        <authorList>
            <person name="Anantharaman K."/>
            <person name="Brown C.T."/>
            <person name="Hug L.A."/>
            <person name="Sharon I."/>
            <person name="Castelle C.J."/>
            <person name="Probst A.J."/>
            <person name="Thomas B.C."/>
            <person name="Singh A."/>
            <person name="Wilkins M.J."/>
            <person name="Karaoz U."/>
            <person name="Brodie E.L."/>
            <person name="Williams K.H."/>
            <person name="Hubbard S.S."/>
            <person name="Banfield J.F."/>
        </authorList>
    </citation>
    <scope>NUCLEOTIDE SEQUENCE [LARGE SCALE GENOMIC DNA]</scope>
</reference>
<dbReference type="InterPro" id="IPR023198">
    <property type="entry name" value="PGP-like_dom2"/>
</dbReference>
<dbReference type="PANTHER" id="PTHR43481:SF4">
    <property type="entry name" value="GLYCEROL-1-PHOSPHATE PHOSPHOHYDROLASE 1-RELATED"/>
    <property type="match status" value="1"/>
</dbReference>
<accession>A0A1F4YIW7</accession>
<dbReference type="PRINTS" id="PR00413">
    <property type="entry name" value="HADHALOGNASE"/>
</dbReference>
<dbReference type="SFLD" id="SFLDG01129">
    <property type="entry name" value="C1.5:_HAD__Beta-PGM__Phosphata"/>
    <property type="match status" value="1"/>
</dbReference>
<sequence length="218" mass="24070">MIEAVIFDLDGTVLDNEGEWEEAFCEVAKKFSVTNSGFSIDGWMHEPGIGITPNWRRYFPSDLAKVDELSRETWEAYKLKTQEVKVKIREGVEKLVEKIKARGWMTALTTGSSWHVVEGELEELGLYLAFDVTTTGEEVLVQKPDPEIYLLTVQKLGLEPGECVVVEDAVAGVRAAVEAGCLSVGLESAYAPEKLLKSAGATWVVKEMGEVADLITRT</sequence>
<dbReference type="PANTHER" id="PTHR43481">
    <property type="entry name" value="FRUCTOSE-1-PHOSPHATE PHOSPHATASE"/>
    <property type="match status" value="1"/>
</dbReference>
<dbReference type="SUPFAM" id="SSF56784">
    <property type="entry name" value="HAD-like"/>
    <property type="match status" value="1"/>
</dbReference>
<name>A0A1F4YIW7_9BACT</name>
<evidence type="ECO:0000313" key="1">
    <source>
        <dbReference type="EMBL" id="OGC93193.1"/>
    </source>
</evidence>